<dbReference type="PANTHER" id="PTHR45890">
    <property type="entry name" value="AARF DOMAIN CONTAINING KINASE 2 (PREDICTED)"/>
    <property type="match status" value="1"/>
</dbReference>
<proteinExistence type="predicted"/>
<name>A0A086M8H6_TOXGO</name>
<evidence type="ECO:0000313" key="1">
    <source>
        <dbReference type="EMBL" id="KFG65194.1"/>
    </source>
</evidence>
<organism evidence="1 2">
    <name type="scientific">Toxoplasma gondii RUB</name>
    <dbReference type="NCBI Taxonomy" id="935652"/>
    <lineage>
        <taxon>Eukaryota</taxon>
        <taxon>Sar</taxon>
        <taxon>Alveolata</taxon>
        <taxon>Apicomplexa</taxon>
        <taxon>Conoidasida</taxon>
        <taxon>Coccidia</taxon>
        <taxon>Eucoccidiorida</taxon>
        <taxon>Eimeriorina</taxon>
        <taxon>Sarcocystidae</taxon>
        <taxon>Toxoplasma</taxon>
    </lineage>
</organism>
<dbReference type="VEuPathDB" id="ToxoDB:TGRUB_429130"/>
<dbReference type="AlphaFoldDB" id="A0A086M8H6"/>
<dbReference type="InterPro" id="IPR052402">
    <property type="entry name" value="ADCK_kinase"/>
</dbReference>
<sequence length="130" mass="14441">MSFFFLPLASAALKNGYRSSMHARLWPSPVVCVQDGDGFRLAAVQLGEVFSKMFELSRQHRVVLDSQFANVFLAMSILEGVGKQLDPHVDVLKTALPYTIRAVKKLYLARKIQGQSRGDGREDAISELVS</sequence>
<protein>
    <submittedName>
        <fullName evidence="1">ABC1 family protein</fullName>
    </submittedName>
</protein>
<evidence type="ECO:0000313" key="2">
    <source>
        <dbReference type="Proteomes" id="UP000028834"/>
    </source>
</evidence>
<accession>A0A086M8H6</accession>
<dbReference type="EMBL" id="AFYV02000381">
    <property type="protein sequence ID" value="KFG65194.1"/>
    <property type="molecule type" value="Genomic_DNA"/>
</dbReference>
<dbReference type="PANTHER" id="PTHR45890:SF1">
    <property type="entry name" value="AARF DOMAIN CONTAINING KINASE 2"/>
    <property type="match status" value="1"/>
</dbReference>
<gene>
    <name evidence="1" type="ORF">TGRUB_429130</name>
</gene>
<dbReference type="Proteomes" id="UP000028834">
    <property type="component" value="Unassembled WGS sequence"/>
</dbReference>
<comment type="caution">
    <text evidence="1">The sequence shown here is derived from an EMBL/GenBank/DDBJ whole genome shotgun (WGS) entry which is preliminary data.</text>
</comment>
<reference evidence="1 2" key="1">
    <citation type="submission" date="2014-05" db="EMBL/GenBank/DDBJ databases">
        <authorList>
            <person name="Sibley D."/>
            <person name="Venepally P."/>
            <person name="Karamycheva S."/>
            <person name="Hadjithomas M."/>
            <person name="Khan A."/>
            <person name="Brunk B."/>
            <person name="Roos D."/>
            <person name="Caler E."/>
            <person name="Lorenzi H."/>
        </authorList>
    </citation>
    <scope>NUCLEOTIDE SEQUENCE [LARGE SCALE GENOMIC DNA]</scope>
    <source>
        <strain evidence="1 2">RUB</strain>
    </source>
</reference>